<dbReference type="GO" id="GO:0046740">
    <property type="term" value="P:transport of virus in host, cell to cell"/>
    <property type="evidence" value="ECO:0007669"/>
    <property type="project" value="UniProtKB-KW"/>
</dbReference>
<dbReference type="GO" id="GO:0016020">
    <property type="term" value="C:membrane"/>
    <property type="evidence" value="ECO:0007669"/>
    <property type="project" value="InterPro"/>
</dbReference>
<keyword evidence="5" id="KW-0813">Transport</keyword>
<evidence type="ECO:0000256" key="3">
    <source>
        <dbReference type="ARBA" id="ARBA00010512"/>
    </source>
</evidence>
<comment type="subcellular location">
    <subcellularLocation>
        <location evidence="2">Host membrane</location>
        <topology evidence="2">Single-pass membrane protein</topology>
    </subcellularLocation>
</comment>
<keyword evidence="6 12" id="KW-0812">Transmembrane</keyword>
<dbReference type="GO" id="GO:0033644">
    <property type="term" value="C:host cell membrane"/>
    <property type="evidence" value="ECO:0007669"/>
    <property type="project" value="UniProtKB-SubCell"/>
</dbReference>
<evidence type="ECO:0000256" key="8">
    <source>
        <dbReference type="ARBA" id="ARBA00022989"/>
    </source>
</evidence>
<dbReference type="PIR" id="S49385">
    <property type="entry name" value="S49385"/>
</dbReference>
<protein>
    <recommendedName>
        <fullName evidence="4">Movement protein</fullName>
    </recommendedName>
</protein>
<name>Q89237_9GEMI</name>
<evidence type="ECO:0000256" key="5">
    <source>
        <dbReference type="ARBA" id="ARBA00022448"/>
    </source>
</evidence>
<comment type="similarity">
    <text evidence="3">Belongs to the mastrevirus movement protein family.</text>
</comment>
<proteinExistence type="inferred from homology"/>
<evidence type="ECO:0000256" key="1">
    <source>
        <dbReference type="ARBA" id="ARBA00002157"/>
    </source>
</evidence>
<keyword evidence="8 12" id="KW-1133">Transmembrane helix</keyword>
<evidence type="ECO:0000256" key="9">
    <source>
        <dbReference type="ARBA" id="ARBA00023031"/>
    </source>
</evidence>
<dbReference type="EMBL" id="X82104">
    <property type="protein sequence ID" value="CAA57623.1"/>
    <property type="molecule type" value="Genomic_DNA"/>
</dbReference>
<evidence type="ECO:0000256" key="11">
    <source>
        <dbReference type="ARBA" id="ARBA00025953"/>
    </source>
</evidence>
<evidence type="ECO:0000313" key="13">
    <source>
        <dbReference type="EMBL" id="CAA57623.1"/>
    </source>
</evidence>
<comment type="subunit">
    <text evidence="11">Interacts with the capsid protein (CP). Part of a MP-CP-viral DNA complex.</text>
</comment>
<comment type="function">
    <text evidence="1">Involved in the viral transport within, and between cells.</text>
</comment>
<dbReference type="Pfam" id="PF01708">
    <property type="entry name" value="Gemini_mov"/>
    <property type="match status" value="1"/>
</dbReference>
<dbReference type="InterPro" id="IPR002621">
    <property type="entry name" value="Gemini_mov"/>
</dbReference>
<reference evidence="13" key="1">
    <citation type="journal article" date="1995" name="Phytopathology">
        <title>Identification and characterization of wheat dwarf virus from France using a rapid method for geminivirus DNA preparation.</title>
        <authorList>
            <person name="Bendahmane M."/>
            <person name="Schalk H.J."/>
            <person name="Gronenborn B."/>
        </authorList>
    </citation>
    <scope>NUCLEOTIDE SEQUENCE</scope>
    <source>
        <strain evidence="13">French</strain>
    </source>
</reference>
<feature type="transmembrane region" description="Helical" evidence="12">
    <location>
        <begin position="29"/>
        <end position="56"/>
    </location>
</feature>
<keyword evidence="9" id="KW-0916">Viral movement protein</keyword>
<keyword evidence="7" id="KW-1043">Host membrane</keyword>
<evidence type="ECO:0000256" key="12">
    <source>
        <dbReference type="SAM" id="Phobius"/>
    </source>
</evidence>
<sequence>MSMEQAIAPPLPIRDYQYQTPSNPGSSDYAWRTFVFVTFGLLIAVGVAWLAYTLFLKDLILVCKAKKQRRTEEIGYGNTPARLNGDQQGLPR</sequence>
<evidence type="ECO:0000256" key="10">
    <source>
        <dbReference type="ARBA" id="ARBA00023136"/>
    </source>
</evidence>
<accession>Q89237</accession>
<organism evidence="13">
    <name type="scientific">Wheat dwarf virus</name>
    <dbReference type="NCBI Taxonomy" id="10834"/>
    <lineage>
        <taxon>Viruses</taxon>
        <taxon>Monodnaviria</taxon>
        <taxon>Shotokuvirae</taxon>
        <taxon>Cressdnaviricota</taxon>
        <taxon>Repensiviricetes</taxon>
        <taxon>Geplafuvirales</taxon>
        <taxon>Geminiviridae</taxon>
        <taxon>Mastrevirus</taxon>
        <taxon>Mastrevirus hordei</taxon>
    </lineage>
</organism>
<keyword evidence="10 12" id="KW-0472">Membrane</keyword>
<evidence type="ECO:0000256" key="4">
    <source>
        <dbReference type="ARBA" id="ARBA00014660"/>
    </source>
</evidence>
<evidence type="ECO:0000256" key="7">
    <source>
        <dbReference type="ARBA" id="ARBA00022870"/>
    </source>
</evidence>
<gene>
    <name evidence="13" type="primary">V1</name>
</gene>
<evidence type="ECO:0000256" key="6">
    <source>
        <dbReference type="ARBA" id="ARBA00022692"/>
    </source>
</evidence>
<evidence type="ECO:0000256" key="2">
    <source>
        <dbReference type="ARBA" id="ARBA00004379"/>
    </source>
</evidence>